<keyword evidence="3" id="KW-0255">Endonuclease</keyword>
<evidence type="ECO:0000256" key="1">
    <source>
        <dbReference type="ARBA" id="ARBA00006738"/>
    </source>
</evidence>
<evidence type="ECO:0000256" key="2">
    <source>
        <dbReference type="HAMAP-Rule" id="MF_00048"/>
    </source>
</evidence>
<proteinExistence type="inferred from homology"/>
<dbReference type="Proteomes" id="UP000198741">
    <property type="component" value="Chromosome I"/>
</dbReference>
<dbReference type="GO" id="GO:0004519">
    <property type="term" value="F:endonuclease activity"/>
    <property type="evidence" value="ECO:0007669"/>
    <property type="project" value="UniProtKB-KW"/>
</dbReference>
<dbReference type="InterPro" id="IPR011856">
    <property type="entry name" value="tRNA_endonuc-like_dom_sf"/>
</dbReference>
<dbReference type="PANTHER" id="PTHR34039:SF1">
    <property type="entry name" value="UPF0102 PROTEIN YRAN"/>
    <property type="match status" value="1"/>
</dbReference>
<evidence type="ECO:0000313" key="3">
    <source>
        <dbReference type="EMBL" id="SDP25123.1"/>
    </source>
</evidence>
<dbReference type="InterPro" id="IPR011335">
    <property type="entry name" value="Restrct_endonuc-II-like"/>
</dbReference>
<protein>
    <recommendedName>
        <fullName evidence="2">UPF0102 protein SAMN04515671_3420</fullName>
    </recommendedName>
</protein>
<dbReference type="Gene3D" id="3.40.1350.10">
    <property type="match status" value="1"/>
</dbReference>
<dbReference type="GO" id="GO:0003676">
    <property type="term" value="F:nucleic acid binding"/>
    <property type="evidence" value="ECO:0007669"/>
    <property type="project" value="InterPro"/>
</dbReference>
<dbReference type="STRING" id="1090615.SAMN04515671_3420"/>
<keyword evidence="4" id="KW-1185">Reference proteome</keyword>
<comment type="similarity">
    <text evidence="1 2">Belongs to the UPF0102 family.</text>
</comment>
<sequence length="124" mass="13726">MGDMASIAGNELGRRGEDLAAEHLEGLGLVILARNWRCREGELDIVATDGLRRLVVCEVKTRSGDGFGSPFEAVTRGKRRKLRRLAHLYLAECKVPWVSVRFDVVGVLARPGRTVELSHIVEAF</sequence>
<reference evidence="3 4" key="1">
    <citation type="submission" date="2016-10" db="EMBL/GenBank/DDBJ databases">
        <authorList>
            <person name="de Groot N.N."/>
        </authorList>
    </citation>
    <scope>NUCLEOTIDE SEQUENCE [LARGE SCALE GENOMIC DNA]</scope>
    <source>
        <strain evidence="4">P4-7,KCTC 19426,CECT 7604</strain>
    </source>
</reference>
<dbReference type="NCBIfam" id="NF009150">
    <property type="entry name" value="PRK12497.1-3"/>
    <property type="match status" value="1"/>
</dbReference>
<dbReference type="AlphaFoldDB" id="A0A1H0R6G5"/>
<gene>
    <name evidence="3" type="ORF">SAMN04515671_3420</name>
</gene>
<name>A0A1H0R6G5_9ACTN</name>
<organism evidence="3 4">
    <name type="scientific">Nakamurella panacisegetis</name>
    <dbReference type="NCBI Taxonomy" id="1090615"/>
    <lineage>
        <taxon>Bacteria</taxon>
        <taxon>Bacillati</taxon>
        <taxon>Actinomycetota</taxon>
        <taxon>Actinomycetes</taxon>
        <taxon>Nakamurellales</taxon>
        <taxon>Nakamurellaceae</taxon>
        <taxon>Nakamurella</taxon>
    </lineage>
</organism>
<keyword evidence="3" id="KW-0540">Nuclease</keyword>
<dbReference type="SUPFAM" id="SSF52980">
    <property type="entry name" value="Restriction endonuclease-like"/>
    <property type="match status" value="1"/>
</dbReference>
<dbReference type="NCBIfam" id="TIGR00252">
    <property type="entry name" value="YraN family protein"/>
    <property type="match status" value="1"/>
</dbReference>
<evidence type="ECO:0000313" key="4">
    <source>
        <dbReference type="Proteomes" id="UP000198741"/>
    </source>
</evidence>
<dbReference type="Pfam" id="PF02021">
    <property type="entry name" value="UPF0102"/>
    <property type="match status" value="1"/>
</dbReference>
<keyword evidence="3" id="KW-0378">Hydrolase</keyword>
<dbReference type="NCBIfam" id="NF009154">
    <property type="entry name" value="PRK12497.3-3"/>
    <property type="match status" value="1"/>
</dbReference>
<dbReference type="PANTHER" id="PTHR34039">
    <property type="entry name" value="UPF0102 PROTEIN YRAN"/>
    <property type="match status" value="1"/>
</dbReference>
<accession>A0A1H0R6G5</accession>
<dbReference type="InterPro" id="IPR003509">
    <property type="entry name" value="UPF0102_YraN-like"/>
</dbReference>
<dbReference type="EMBL" id="LT629710">
    <property type="protein sequence ID" value="SDP25123.1"/>
    <property type="molecule type" value="Genomic_DNA"/>
</dbReference>
<dbReference type="HAMAP" id="MF_00048">
    <property type="entry name" value="UPF0102"/>
    <property type="match status" value="1"/>
</dbReference>
<dbReference type="CDD" id="cd20736">
    <property type="entry name" value="PoNe_Nuclease"/>
    <property type="match status" value="1"/>
</dbReference>